<keyword evidence="8" id="KW-1185">Reference proteome</keyword>
<reference evidence="7 8" key="1">
    <citation type="submission" date="2018-09" db="EMBL/GenBank/DDBJ databases">
        <title>A high-quality reference genome of wild soybean provides a powerful tool to mine soybean genomes.</title>
        <authorList>
            <person name="Xie M."/>
            <person name="Chung C.Y.L."/>
            <person name="Li M.-W."/>
            <person name="Wong F.-L."/>
            <person name="Chan T.-F."/>
            <person name="Lam H.-M."/>
        </authorList>
    </citation>
    <scope>NUCLEOTIDE SEQUENCE [LARGE SCALE GENOMIC DNA]</scope>
    <source>
        <strain evidence="8">cv. W05</strain>
        <tissue evidence="7">Hypocotyl of etiolated seedlings</tissue>
    </source>
</reference>
<dbReference type="GO" id="GO:0008270">
    <property type="term" value="F:zinc ion binding"/>
    <property type="evidence" value="ECO:0007669"/>
    <property type="project" value="UniProtKB-UniRule"/>
</dbReference>
<gene>
    <name evidence="7" type="ORF">D0Y65_023608</name>
</gene>
<accession>A0A445IYR9</accession>
<keyword evidence="5" id="KW-0539">Nucleus</keyword>
<dbReference type="GO" id="GO:0005634">
    <property type="term" value="C:nucleus"/>
    <property type="evidence" value="ECO:0007669"/>
    <property type="project" value="UniProtKB-SubCell"/>
</dbReference>
<comment type="caution">
    <text evidence="7">The sequence shown here is derived from an EMBL/GenBank/DDBJ whole genome shotgun (WGS) entry which is preliminary data.</text>
</comment>
<dbReference type="Pfam" id="PF04434">
    <property type="entry name" value="SWIM"/>
    <property type="match status" value="1"/>
</dbReference>
<comment type="similarity">
    <text evidence="1 5">Belongs to the FHY3/FAR1 family.</text>
</comment>
<feature type="domain" description="Zinc finger PMZ-type" evidence="6">
    <location>
        <begin position="28"/>
        <end position="55"/>
    </location>
</feature>
<evidence type="ECO:0000256" key="5">
    <source>
        <dbReference type="RuleBase" id="RU367018"/>
    </source>
</evidence>
<sequence>MKKLHVIENNDANGRLREEVYNPSDHNATWSCKMFQSQGIPCRHILCVLKGKGLTKIPSNYIVNRWTKLANRKPIFDITNNDVGTFSKSENEGKLILDAWGHFFRCMDKAGQHKEKLLLVMNEVVNIAKQLAEYKGDSKQTKTNDLQTFVGSSIAKKVGILPP</sequence>
<keyword evidence="4 5" id="KW-0862">Zinc</keyword>
<name>A0A445IYR9_GLYSO</name>
<dbReference type="InterPro" id="IPR031052">
    <property type="entry name" value="FHY3/FAR1"/>
</dbReference>
<dbReference type="SMART" id="SM00575">
    <property type="entry name" value="ZnF_PMZ"/>
    <property type="match status" value="1"/>
</dbReference>
<keyword evidence="2 5" id="KW-0479">Metal-binding</keyword>
<protein>
    <recommendedName>
        <fullName evidence="5">Protein FAR1-RELATED SEQUENCE</fullName>
    </recommendedName>
</protein>
<keyword evidence="3 5" id="KW-0863">Zinc-finger</keyword>
<dbReference type="GO" id="GO:0006355">
    <property type="term" value="P:regulation of DNA-templated transcription"/>
    <property type="evidence" value="ECO:0007669"/>
    <property type="project" value="UniProtKB-UniRule"/>
</dbReference>
<evidence type="ECO:0000256" key="1">
    <source>
        <dbReference type="ARBA" id="ARBA00005889"/>
    </source>
</evidence>
<dbReference type="InterPro" id="IPR006564">
    <property type="entry name" value="Znf_PMZ"/>
</dbReference>
<evidence type="ECO:0000256" key="2">
    <source>
        <dbReference type="ARBA" id="ARBA00022723"/>
    </source>
</evidence>
<organism evidence="7 8">
    <name type="scientific">Glycine soja</name>
    <name type="common">Wild soybean</name>
    <dbReference type="NCBI Taxonomy" id="3848"/>
    <lineage>
        <taxon>Eukaryota</taxon>
        <taxon>Viridiplantae</taxon>
        <taxon>Streptophyta</taxon>
        <taxon>Embryophyta</taxon>
        <taxon>Tracheophyta</taxon>
        <taxon>Spermatophyta</taxon>
        <taxon>Magnoliopsida</taxon>
        <taxon>eudicotyledons</taxon>
        <taxon>Gunneridae</taxon>
        <taxon>Pentapetalae</taxon>
        <taxon>rosids</taxon>
        <taxon>fabids</taxon>
        <taxon>Fabales</taxon>
        <taxon>Fabaceae</taxon>
        <taxon>Papilionoideae</taxon>
        <taxon>50 kb inversion clade</taxon>
        <taxon>NPAAA clade</taxon>
        <taxon>indigoferoid/millettioid clade</taxon>
        <taxon>Phaseoleae</taxon>
        <taxon>Glycine</taxon>
        <taxon>Glycine subgen. Soja</taxon>
    </lineage>
</organism>
<dbReference type="InterPro" id="IPR007527">
    <property type="entry name" value="Znf_SWIM"/>
</dbReference>
<dbReference type="Proteomes" id="UP000289340">
    <property type="component" value="Chromosome 9"/>
</dbReference>
<dbReference type="AlphaFoldDB" id="A0A445IYR9"/>
<evidence type="ECO:0000259" key="6">
    <source>
        <dbReference type="SMART" id="SM00575"/>
    </source>
</evidence>
<evidence type="ECO:0000313" key="7">
    <source>
        <dbReference type="EMBL" id="RZB91265.1"/>
    </source>
</evidence>
<proteinExistence type="inferred from homology"/>
<dbReference type="PANTHER" id="PTHR31669:SF306">
    <property type="entry name" value="PROTEIN FAR1-RELATED SEQUENCE"/>
    <property type="match status" value="1"/>
</dbReference>
<dbReference type="PANTHER" id="PTHR31669">
    <property type="entry name" value="PROTEIN FAR1-RELATED SEQUENCE 10-RELATED"/>
    <property type="match status" value="1"/>
</dbReference>
<dbReference type="EMBL" id="QZWG01000009">
    <property type="protein sequence ID" value="RZB91265.1"/>
    <property type="molecule type" value="Genomic_DNA"/>
</dbReference>
<dbReference type="SMR" id="A0A445IYR9"/>
<evidence type="ECO:0000313" key="8">
    <source>
        <dbReference type="Proteomes" id="UP000289340"/>
    </source>
</evidence>
<evidence type="ECO:0000256" key="3">
    <source>
        <dbReference type="ARBA" id="ARBA00022771"/>
    </source>
</evidence>
<comment type="subcellular location">
    <subcellularLocation>
        <location evidence="5">Nucleus</location>
    </subcellularLocation>
</comment>
<evidence type="ECO:0000256" key="4">
    <source>
        <dbReference type="ARBA" id="ARBA00022833"/>
    </source>
</evidence>
<comment type="function">
    <text evidence="5">Putative transcription activator involved in regulating light control of development.</text>
</comment>